<dbReference type="Gene3D" id="3.40.50.300">
    <property type="entry name" value="P-loop containing nucleotide triphosphate hydrolases"/>
    <property type="match status" value="1"/>
</dbReference>
<evidence type="ECO:0000256" key="3">
    <source>
        <dbReference type="SAM" id="MobiDB-lite"/>
    </source>
</evidence>
<evidence type="ECO:0000256" key="2">
    <source>
        <dbReference type="SAM" id="Coils"/>
    </source>
</evidence>
<feature type="region of interest" description="Disordered" evidence="3">
    <location>
        <begin position="290"/>
        <end position="317"/>
    </location>
</feature>
<dbReference type="RefSeq" id="WP_115480273.1">
    <property type="nucleotide sequence ID" value="NZ_QRCT01000007.1"/>
</dbReference>
<feature type="repeat" description="TPR" evidence="1">
    <location>
        <begin position="74"/>
        <end position="107"/>
    </location>
</feature>
<keyword evidence="5" id="KW-1185">Reference proteome</keyword>
<evidence type="ECO:0000313" key="5">
    <source>
        <dbReference type="Proteomes" id="UP000255036"/>
    </source>
</evidence>
<dbReference type="Proteomes" id="UP000255036">
    <property type="component" value="Unassembled WGS sequence"/>
</dbReference>
<dbReference type="SUPFAM" id="SSF52540">
    <property type="entry name" value="P-loop containing nucleoside triphosphate hydrolases"/>
    <property type="match status" value="1"/>
</dbReference>
<gene>
    <name evidence="4" type="ORF">DWV06_00770</name>
</gene>
<dbReference type="SUPFAM" id="SSF48452">
    <property type="entry name" value="TPR-like"/>
    <property type="match status" value="1"/>
</dbReference>
<dbReference type="OrthoDB" id="9760891at2"/>
<dbReference type="EMBL" id="QRCT01000007">
    <property type="protein sequence ID" value="RDU25065.1"/>
    <property type="molecule type" value="Genomic_DNA"/>
</dbReference>
<dbReference type="Gene3D" id="1.25.40.10">
    <property type="entry name" value="Tetratricopeptide repeat domain"/>
    <property type="match status" value="1"/>
</dbReference>
<name>A0A371AZP6_9FIRM</name>
<feature type="coiled-coil region" evidence="2">
    <location>
        <begin position="430"/>
        <end position="462"/>
    </location>
</feature>
<dbReference type="PROSITE" id="PS50005">
    <property type="entry name" value="TPR"/>
    <property type="match status" value="1"/>
</dbReference>
<organism evidence="4 5">
    <name type="scientific">Anaerosacchariphilus polymeriproducens</name>
    <dbReference type="NCBI Taxonomy" id="1812858"/>
    <lineage>
        <taxon>Bacteria</taxon>
        <taxon>Bacillati</taxon>
        <taxon>Bacillota</taxon>
        <taxon>Clostridia</taxon>
        <taxon>Lachnospirales</taxon>
        <taxon>Lachnospiraceae</taxon>
        <taxon>Anaerosacchariphilus</taxon>
    </lineage>
</organism>
<accession>A0A371AZP6</accession>
<feature type="region of interest" description="Disordered" evidence="3">
    <location>
        <begin position="499"/>
        <end position="589"/>
    </location>
</feature>
<keyword evidence="1" id="KW-0802">TPR repeat</keyword>
<evidence type="ECO:0000256" key="1">
    <source>
        <dbReference type="PROSITE-ProRule" id="PRU00339"/>
    </source>
</evidence>
<feature type="compositionally biased region" description="Basic and acidic residues" evidence="3">
    <location>
        <begin position="532"/>
        <end position="560"/>
    </location>
</feature>
<dbReference type="InterPro" id="IPR019734">
    <property type="entry name" value="TPR_rpt"/>
</dbReference>
<reference evidence="4 5" key="1">
    <citation type="submission" date="2018-07" db="EMBL/GenBank/DDBJ databases">
        <title>Anaerosacharophilus polymeroproducens gen. nov. sp. nov., an anaerobic bacterium isolated from salt field.</title>
        <authorList>
            <person name="Kim W."/>
            <person name="Yang S.-H."/>
            <person name="Oh J."/>
            <person name="Lee J.-H."/>
            <person name="Kwon K.K."/>
        </authorList>
    </citation>
    <scope>NUCLEOTIDE SEQUENCE [LARGE SCALE GENOMIC DNA]</scope>
    <source>
        <strain evidence="4 5">MCWD5</strain>
    </source>
</reference>
<feature type="compositionally biased region" description="Basic residues" evidence="3">
    <location>
        <begin position="561"/>
        <end position="572"/>
    </location>
</feature>
<sequence>MDKYEFRIKLEQIQKLKENEDYQAAAAIADTVDWRKAKSVSELCNISDIYEKVGKYEESKDILMLAYDRSPLGRMIVYRLAENAIHLGNFEEAKEYYEDFIEVAPRDSMKYVLRYKIAKGTRKSLSELIVILERLRDMEYSDEWAYELAYLYHKAGMVQACVQECNDIILWFGEGKYVQKAMELKMIYEPLTPEQMDKFENKKSVENLYEMNKKAGNILSEKNGKNLRSMSPERFNTMNLQAELAKEMKQIMHATEAGAVSSSMNHIKKLVNGSNIPELQKTQEIWKQREEKEAQEMKKHEDKLNRNDYKGKPTDRTQRDYKENVNRLGDNNVKNSFNTDFREMLAEDTDGQISLYVPEEPMVEKQITGQMSIEDILAEWEKTKKAAEEAIAIAEQRRLEEAKSKALQQAEDIMGCLTDYIPQIPEEPLEEETEKEIVDEENEVLKEELAAEESISDDLESEVEALLTVDEEPFQEEVDDQLTEKLPLNELQAIISESEQEIEEENKEPEEEKSDQEELITNQQEDVPQDMEENKKIESLFSPKKNDDSNSKNNDKEEYKKRKKHKKSSKKVNKTDNMAGSRERQNELTEEQRKIFTYFAHVREMEEQICDVLYHVHIFRAQDTTSNSGNILISGESGMGKTTLATDIVKAIQKDKNENTGKVGKVKGTVLNKKDIEATFRKMAGGYLIIEKAGDLEADTLMKMSAAMEKDTDNLLVIMEDDEASLKKLLELNNKFTQKFTERIQIPILNNDELVAFGRAYANELAYDLDEMGTLALYNRIGSVEKLDVATTLIEVKEIIDEAISNSEKGRMKKLADILLSRRYNEEDYVILREKDFGDF</sequence>
<dbReference type="InterPro" id="IPR011990">
    <property type="entry name" value="TPR-like_helical_dom_sf"/>
</dbReference>
<proteinExistence type="predicted"/>
<evidence type="ECO:0000313" key="4">
    <source>
        <dbReference type="EMBL" id="RDU25065.1"/>
    </source>
</evidence>
<protein>
    <submittedName>
        <fullName evidence="4">Uncharacterized protein</fullName>
    </submittedName>
</protein>
<feature type="compositionally biased region" description="Acidic residues" evidence="3">
    <location>
        <begin position="499"/>
        <end position="518"/>
    </location>
</feature>
<comment type="caution">
    <text evidence="4">The sequence shown here is derived from an EMBL/GenBank/DDBJ whole genome shotgun (WGS) entry which is preliminary data.</text>
</comment>
<keyword evidence="2" id="KW-0175">Coiled coil</keyword>
<dbReference type="AlphaFoldDB" id="A0A371AZP6"/>
<dbReference type="Pfam" id="PF13181">
    <property type="entry name" value="TPR_8"/>
    <property type="match status" value="2"/>
</dbReference>
<dbReference type="InterPro" id="IPR027417">
    <property type="entry name" value="P-loop_NTPase"/>
</dbReference>